<dbReference type="Pfam" id="PF24864">
    <property type="entry name" value="DUF7730"/>
    <property type="match status" value="1"/>
</dbReference>
<evidence type="ECO:0000313" key="3">
    <source>
        <dbReference type="Proteomes" id="UP001430584"/>
    </source>
</evidence>
<proteinExistence type="predicted"/>
<dbReference type="Proteomes" id="UP001430584">
    <property type="component" value="Unassembled WGS sequence"/>
</dbReference>
<dbReference type="EMBL" id="JAJVCZ030000012">
    <property type="protein sequence ID" value="KAL0253351.1"/>
    <property type="molecule type" value="Genomic_DNA"/>
</dbReference>
<evidence type="ECO:0000259" key="1">
    <source>
        <dbReference type="Pfam" id="PF24864"/>
    </source>
</evidence>
<evidence type="ECO:0000313" key="2">
    <source>
        <dbReference type="EMBL" id="KAL0253351.1"/>
    </source>
</evidence>
<protein>
    <recommendedName>
        <fullName evidence="1">DUF7730 domain-containing protein</fullName>
    </recommendedName>
</protein>
<sequence length="192" mass="22561">MSYVESINMLYKYNTFDLRYTDMLAWLPTAFPWIPAPRMHSLRSLTLSASITFPIRPQAFTEVDTIWASDMGLSSTTYWAESCRALEGLRGLRDLRITIQFWHPLDDLPFVHMLPFSRELPDDESLFWLLFPLQRVMPDVRKGRRFVVALDVEVGSGVREMLGPVPFQIEQCERVEQETYGHSPYEYPLWQY</sequence>
<gene>
    <name evidence="2" type="ORF">SLS55_010328</name>
</gene>
<feature type="domain" description="DUF7730" evidence="1">
    <location>
        <begin position="3"/>
        <end position="100"/>
    </location>
</feature>
<dbReference type="GeneID" id="92014413"/>
<dbReference type="RefSeq" id="XP_066627995.1">
    <property type="nucleotide sequence ID" value="XM_066781712.1"/>
</dbReference>
<keyword evidence="3" id="KW-1185">Reference proteome</keyword>
<reference evidence="2 3" key="1">
    <citation type="submission" date="2024-02" db="EMBL/GenBank/DDBJ databases">
        <title>De novo assembly and annotation of 12 fungi associated with fruit tree decline syndrome in Ontario, Canada.</title>
        <authorList>
            <person name="Sulman M."/>
            <person name="Ellouze W."/>
            <person name="Ilyukhin E."/>
        </authorList>
    </citation>
    <scope>NUCLEOTIDE SEQUENCE [LARGE SCALE GENOMIC DNA]</scope>
    <source>
        <strain evidence="2 3">FDS-637</strain>
    </source>
</reference>
<dbReference type="InterPro" id="IPR056632">
    <property type="entry name" value="DUF7730"/>
</dbReference>
<name>A0ABR3BYY8_9PEZI</name>
<organism evidence="2 3">
    <name type="scientific">Diplodia seriata</name>
    <dbReference type="NCBI Taxonomy" id="420778"/>
    <lineage>
        <taxon>Eukaryota</taxon>
        <taxon>Fungi</taxon>
        <taxon>Dikarya</taxon>
        <taxon>Ascomycota</taxon>
        <taxon>Pezizomycotina</taxon>
        <taxon>Dothideomycetes</taxon>
        <taxon>Dothideomycetes incertae sedis</taxon>
        <taxon>Botryosphaeriales</taxon>
        <taxon>Botryosphaeriaceae</taxon>
        <taxon>Diplodia</taxon>
    </lineage>
</organism>
<comment type="caution">
    <text evidence="2">The sequence shown here is derived from an EMBL/GenBank/DDBJ whole genome shotgun (WGS) entry which is preliminary data.</text>
</comment>
<accession>A0ABR3BYY8</accession>